<evidence type="ECO:0000313" key="5">
    <source>
        <dbReference type="Proteomes" id="UP000711614"/>
    </source>
</evidence>
<protein>
    <submittedName>
        <fullName evidence="4">DNA-binding CsgD family transcriptional regulator</fullName>
    </submittedName>
</protein>
<sequence length="836" mass="86055">MTLDYPEGNGPAGTVPDLLVISADRGIAMAPNVAAALCRDLAGDLDAALEVAGVLSPGQLAGHSALPDPLPLLPGLAARLGSPSLSPADRELLLAAAVCVEDRTEVLLTLAHGSMAELIGGPLGPHLQFVAGHFSFADPRMRLWIHETATQAERTNAHVLMQHAYAGLGRRGKAVWHQSLATLEGDTALVPALLELSREAELAGNAVWAHAIAREAASHANGPAVLDSHLACGAAALKLGLVSDAVAWLAPVLDAADPQLAALALAPYIHAEALLTGEVPTVLAERRATSLLAAVPAQDGDGATRVLRSVAKACGLAAGLCAAGGRLEDAGRFLAQAEALVEENSLEGLPLCAARGWCALFGVPGANASRCCRQGQEGGVLEFSDVRVVMEALTMGMADDAGAGLRLLQAGPCVAGPGGGTPGSGGARRGSIGQLHRAASPLGMAYRAVAASLLHFWQGDAARAAAELELAMTVFPAGLPLSGLGVALARRLDVVTNGKVGPMARALGAGCPISASSFIRTADLTDRALTAYFEGNLLESSTLGRLAVDRAARGASFPLFVPGFDETGPDAPPEAGARDDSGSPGVPAAGAPADPTTGAVPVPGPLRLVPDGHRRAAEARRLLRSTDSDRFSRDYSQAQAASAGLSSPYERARTEFVLGQACLRHDHAAMAREHLVVAADLFRETGTPAWQTAVDNMLDSLAGHPGVEAQLPAPHTGPLHLADIRAAHAATLLAVQTGMVPRVPEAPRAVGHPLPVGPLDECRTVWAELLTERELEVAMLVVDGASNRQAAATLHVSVRTVEVHLGRVFHKLQVRSRVELSVAAHRMGAGWSTAAT</sequence>
<proteinExistence type="predicted"/>
<name>A0ABS4YUF2_9MICC</name>
<dbReference type="Proteomes" id="UP000711614">
    <property type="component" value="Unassembled WGS sequence"/>
</dbReference>
<keyword evidence="1 4" id="KW-0238">DNA-binding</keyword>
<dbReference type="InterPro" id="IPR036388">
    <property type="entry name" value="WH-like_DNA-bd_sf"/>
</dbReference>
<feature type="domain" description="HTH luxR-type" evidence="3">
    <location>
        <begin position="763"/>
        <end position="828"/>
    </location>
</feature>
<dbReference type="RefSeq" id="WP_209678443.1">
    <property type="nucleotide sequence ID" value="NZ_JAGIOI010000001.1"/>
</dbReference>
<dbReference type="SUPFAM" id="SSF46894">
    <property type="entry name" value="C-terminal effector domain of the bipartite response regulators"/>
    <property type="match status" value="1"/>
</dbReference>
<accession>A0ABS4YUF2</accession>
<dbReference type="InterPro" id="IPR039420">
    <property type="entry name" value="WalR-like"/>
</dbReference>
<dbReference type="CDD" id="cd06170">
    <property type="entry name" value="LuxR_C_like"/>
    <property type="match status" value="1"/>
</dbReference>
<comment type="caution">
    <text evidence="4">The sequence shown here is derived from an EMBL/GenBank/DDBJ whole genome shotgun (WGS) entry which is preliminary data.</text>
</comment>
<feature type="compositionally biased region" description="Low complexity" evidence="2">
    <location>
        <begin position="582"/>
        <end position="601"/>
    </location>
</feature>
<dbReference type="PANTHER" id="PTHR43214">
    <property type="entry name" value="TWO-COMPONENT RESPONSE REGULATOR"/>
    <property type="match status" value="1"/>
</dbReference>
<reference evidence="4 5" key="1">
    <citation type="submission" date="2021-03" db="EMBL/GenBank/DDBJ databases">
        <title>Sequencing the genomes of 1000 actinobacteria strains.</title>
        <authorList>
            <person name="Klenk H.-P."/>
        </authorList>
    </citation>
    <scope>NUCLEOTIDE SEQUENCE [LARGE SCALE GENOMIC DNA]</scope>
    <source>
        <strain evidence="4 5">DSM 16005</strain>
    </source>
</reference>
<evidence type="ECO:0000256" key="2">
    <source>
        <dbReference type="SAM" id="MobiDB-lite"/>
    </source>
</evidence>
<keyword evidence="5" id="KW-1185">Reference proteome</keyword>
<evidence type="ECO:0000313" key="4">
    <source>
        <dbReference type="EMBL" id="MBP2412421.1"/>
    </source>
</evidence>
<dbReference type="PROSITE" id="PS50043">
    <property type="entry name" value="HTH_LUXR_2"/>
    <property type="match status" value="1"/>
</dbReference>
<dbReference type="SMART" id="SM00421">
    <property type="entry name" value="HTH_LUXR"/>
    <property type="match status" value="1"/>
</dbReference>
<dbReference type="InterPro" id="IPR016032">
    <property type="entry name" value="Sig_transdc_resp-reg_C-effctor"/>
</dbReference>
<dbReference type="Pfam" id="PF00196">
    <property type="entry name" value="GerE"/>
    <property type="match status" value="1"/>
</dbReference>
<dbReference type="EMBL" id="JAGIOI010000001">
    <property type="protein sequence ID" value="MBP2412421.1"/>
    <property type="molecule type" value="Genomic_DNA"/>
</dbReference>
<dbReference type="InterPro" id="IPR000792">
    <property type="entry name" value="Tscrpt_reg_LuxR_C"/>
</dbReference>
<dbReference type="GO" id="GO:0003677">
    <property type="term" value="F:DNA binding"/>
    <property type="evidence" value="ECO:0007669"/>
    <property type="project" value="UniProtKB-KW"/>
</dbReference>
<feature type="region of interest" description="Disordered" evidence="2">
    <location>
        <begin position="563"/>
        <end position="610"/>
    </location>
</feature>
<dbReference type="PRINTS" id="PR00038">
    <property type="entry name" value="HTHLUXR"/>
</dbReference>
<evidence type="ECO:0000256" key="1">
    <source>
        <dbReference type="ARBA" id="ARBA00023125"/>
    </source>
</evidence>
<organism evidence="4 5">
    <name type="scientific">Arthrobacter stackebrandtii</name>
    <dbReference type="NCBI Taxonomy" id="272161"/>
    <lineage>
        <taxon>Bacteria</taxon>
        <taxon>Bacillati</taxon>
        <taxon>Actinomycetota</taxon>
        <taxon>Actinomycetes</taxon>
        <taxon>Micrococcales</taxon>
        <taxon>Micrococcaceae</taxon>
        <taxon>Arthrobacter</taxon>
    </lineage>
</organism>
<evidence type="ECO:0000259" key="3">
    <source>
        <dbReference type="PROSITE" id="PS50043"/>
    </source>
</evidence>
<gene>
    <name evidence="4" type="ORF">JOF48_001220</name>
</gene>
<dbReference type="Gene3D" id="1.10.10.10">
    <property type="entry name" value="Winged helix-like DNA-binding domain superfamily/Winged helix DNA-binding domain"/>
    <property type="match status" value="1"/>
</dbReference>